<evidence type="ECO:0000256" key="3">
    <source>
        <dbReference type="ARBA" id="ARBA00022553"/>
    </source>
</evidence>
<evidence type="ECO:0000313" key="14">
    <source>
        <dbReference type="EMBL" id="CAD9016139.1"/>
    </source>
</evidence>
<keyword evidence="3" id="KW-0597">Phosphoprotein</keyword>
<keyword evidence="6 10" id="KW-0067">ATP-binding</keyword>
<organism evidence="15">
    <name type="scientific">Eutreptiella gymnastica</name>
    <dbReference type="NCBI Taxonomy" id="73025"/>
    <lineage>
        <taxon>Eukaryota</taxon>
        <taxon>Discoba</taxon>
        <taxon>Euglenozoa</taxon>
        <taxon>Euglenida</taxon>
        <taxon>Spirocuta</taxon>
        <taxon>Euglenophyceae</taxon>
        <taxon>Eutreptiales</taxon>
        <taxon>Eutreptiaceae</taxon>
        <taxon>Eutreptiella</taxon>
    </lineage>
</organism>
<dbReference type="GO" id="GO:0005524">
    <property type="term" value="F:ATP binding"/>
    <property type="evidence" value="ECO:0007669"/>
    <property type="project" value="UniProtKB-UniRule"/>
</dbReference>
<dbReference type="InterPro" id="IPR027417">
    <property type="entry name" value="P-loop_NTPase"/>
</dbReference>
<keyword evidence="5 10" id="KW-0547">Nucleotide-binding</keyword>
<dbReference type="AlphaFoldDB" id="A0A6U8CU79"/>
<feature type="binding site" evidence="10">
    <location>
        <begin position="118"/>
        <end position="125"/>
    </location>
    <ligand>
        <name>ATP</name>
        <dbReference type="ChEBI" id="CHEBI:30616"/>
    </ligand>
</feature>
<accession>A0A6U8CU79</accession>
<reference evidence="15" key="1">
    <citation type="submission" date="2021-01" db="EMBL/GenBank/DDBJ databases">
        <authorList>
            <person name="Corre E."/>
            <person name="Pelletier E."/>
            <person name="Niang G."/>
            <person name="Scheremetjew M."/>
            <person name="Finn R."/>
            <person name="Kale V."/>
            <person name="Holt S."/>
            <person name="Cochrane G."/>
            <person name="Meng A."/>
            <person name="Brown T."/>
            <person name="Cohen L."/>
        </authorList>
    </citation>
    <scope>NUCLEOTIDE SEQUENCE</scope>
    <source>
        <strain evidence="15">NIES-381</strain>
    </source>
</reference>
<feature type="compositionally biased region" description="Basic residues" evidence="12">
    <location>
        <begin position="955"/>
        <end position="967"/>
    </location>
</feature>
<feature type="compositionally biased region" description="Polar residues" evidence="12">
    <location>
        <begin position="874"/>
        <end position="883"/>
    </location>
</feature>
<dbReference type="GO" id="GO:0005634">
    <property type="term" value="C:nucleus"/>
    <property type="evidence" value="ECO:0007669"/>
    <property type="project" value="TreeGrafter"/>
</dbReference>
<dbReference type="PANTHER" id="PTHR47970">
    <property type="entry name" value="KINESIN-LIKE PROTEIN KIF11"/>
    <property type="match status" value="1"/>
</dbReference>
<evidence type="ECO:0000256" key="2">
    <source>
        <dbReference type="ARBA" id="ARBA00022490"/>
    </source>
</evidence>
<name>A0A6U8CU79_9EUGL</name>
<keyword evidence="7 11" id="KW-0175">Coiled coil</keyword>
<feature type="compositionally biased region" description="Polar residues" evidence="12">
    <location>
        <begin position="989"/>
        <end position="1005"/>
    </location>
</feature>
<dbReference type="SUPFAM" id="SSF52540">
    <property type="entry name" value="P-loop containing nucleoside triphosphate hydrolases"/>
    <property type="match status" value="1"/>
</dbReference>
<feature type="region of interest" description="Disordered" evidence="12">
    <location>
        <begin position="1"/>
        <end position="25"/>
    </location>
</feature>
<dbReference type="GO" id="GO:0007018">
    <property type="term" value="P:microtubule-based movement"/>
    <property type="evidence" value="ECO:0007669"/>
    <property type="project" value="InterPro"/>
</dbReference>
<dbReference type="Gene3D" id="3.40.850.10">
    <property type="entry name" value="Kinesin motor domain"/>
    <property type="match status" value="1"/>
</dbReference>
<evidence type="ECO:0000256" key="10">
    <source>
        <dbReference type="PROSITE-ProRule" id="PRU00283"/>
    </source>
</evidence>
<feature type="coiled-coil region" evidence="11">
    <location>
        <begin position="706"/>
        <end position="821"/>
    </location>
</feature>
<dbReference type="GO" id="GO:0005876">
    <property type="term" value="C:spindle microtubule"/>
    <property type="evidence" value="ECO:0007669"/>
    <property type="project" value="TreeGrafter"/>
</dbReference>
<feature type="compositionally biased region" description="Polar residues" evidence="12">
    <location>
        <begin position="918"/>
        <end position="935"/>
    </location>
</feature>
<dbReference type="EMBL" id="HBGA01073020">
    <property type="protein sequence ID" value="CAD9016139.1"/>
    <property type="molecule type" value="Transcribed_RNA"/>
</dbReference>
<evidence type="ECO:0000313" key="15">
    <source>
        <dbReference type="EMBL" id="CAD9016140.1"/>
    </source>
</evidence>
<dbReference type="Pfam" id="PF00225">
    <property type="entry name" value="Kinesin"/>
    <property type="match status" value="1"/>
</dbReference>
<dbReference type="PANTHER" id="PTHR47970:SF29">
    <property type="entry name" value="KINESIN FAMILY MEMBER 20B"/>
    <property type="match status" value="1"/>
</dbReference>
<dbReference type="PROSITE" id="PS00411">
    <property type="entry name" value="KINESIN_MOTOR_1"/>
    <property type="match status" value="1"/>
</dbReference>
<dbReference type="GO" id="GO:0090307">
    <property type="term" value="P:mitotic spindle assembly"/>
    <property type="evidence" value="ECO:0007669"/>
    <property type="project" value="TreeGrafter"/>
</dbReference>
<dbReference type="PRINTS" id="PR00380">
    <property type="entry name" value="KINESINHEAVY"/>
</dbReference>
<keyword evidence="2" id="KW-0963">Cytoplasm</keyword>
<dbReference type="InterPro" id="IPR047149">
    <property type="entry name" value="KIF11-like"/>
</dbReference>
<dbReference type="InterPro" id="IPR019821">
    <property type="entry name" value="Kinesin_motor_CS"/>
</dbReference>
<keyword evidence="9" id="KW-0206">Cytoskeleton</keyword>
<dbReference type="InterPro" id="IPR036961">
    <property type="entry name" value="Kinesin_motor_dom_sf"/>
</dbReference>
<dbReference type="PROSITE" id="PS50067">
    <property type="entry name" value="KINESIN_MOTOR_2"/>
    <property type="match status" value="1"/>
</dbReference>
<feature type="coiled-coil region" evidence="11">
    <location>
        <begin position="551"/>
        <end position="677"/>
    </location>
</feature>
<keyword evidence="4" id="KW-0493">Microtubule</keyword>
<dbReference type="InterPro" id="IPR001752">
    <property type="entry name" value="Kinesin_motor_dom"/>
</dbReference>
<proteinExistence type="inferred from homology"/>
<feature type="domain" description="Kinesin motor" evidence="13">
    <location>
        <begin position="33"/>
        <end position="394"/>
    </location>
</feature>
<dbReference type="GO" id="GO:0008574">
    <property type="term" value="F:plus-end-directed microtubule motor activity"/>
    <property type="evidence" value="ECO:0007669"/>
    <property type="project" value="TreeGrafter"/>
</dbReference>
<evidence type="ECO:0000256" key="9">
    <source>
        <dbReference type="ARBA" id="ARBA00023212"/>
    </source>
</evidence>
<sequence length="1095" mass="122121">MTTVSTPNAPINSRSLYSTPNTPGPDIVPDSETIKVYLRIRPLTIQEERENELCAIRKCNERCIEINQNMTTAANTGKYFFDQVFDEDAPQANVYEVSTRGLANGVFDGKNSLVFAYGVTNAGKTYTVHGVEEDEGILPRTLKTLFGCLQLLQRHAAGEDLGTEDVEQHFGTQETFAAASQSFDAEAKYVVMLSCLEIYNEKLGDLLDVRKRELRMIEENGEMRVKGLTQLEVKTPEDAIVQVKEAKSRCQFGQTHLNADSSRSHSAFFLNLCKYKEGQYGIGEVVGKVIICDLAGSERTARTQTTGPRLKEAANINQSLVVLGRCLESLRWNQTHPPGARRVVPYRESKITRLFQSTLSGNGKAVMVVNVSPCARDVDETVHALKYSAIAKEVTSLATPGGSRHMGRKMQVGGSEIPINTMQQALTEIQSLSSQLVEAKGLGVAKEFEVRAQLSKSWAESLKQMQIHMFDGQQELEERQEQSHKRVMQLQEAFYRKKIEDLKEEIAARDKILNMKGSFGMANTSVLEDPDEVEKTEVWTENRVGNLEKRVSRLMAELATETTKNKTAQDELDSLKQSYELKDSEAKRQHAKEKASLEDKMAALNDANVMLELKLTSTQSENHKIEGQAEELRRRVQELEEQIQDHVANTGGKIKQLEEEQKSSKIWSEKVKRLEQALSQEQQIQKNHAKTIDNLSLTNAQYSRTIQGHVESMELQKKELDRLEKLGTMLRDEKTKVQAKVRQVEEALEQEQAECRALKKQVEHLENKQKECQSLCEPQVAALESELANVRQHRDFILTENRRLHAEIQTLQEKQGQMDDERLKQLERMLSIAQEDDNKPNEALNALSELQTKVKDYGLPSACTDHNKGPAPSDRSSAASTNLLDGRPSPLLFEDAETAGSARESADLGSPSPAGASSHRSAQGGRDTSISSTEAVTYISKSRAPPPEPAEKRQLPARKAKGARKRRSAEPPAPARTPRTPLAAIDNTLVLSDTDNERSSLTQQPKKAISAASQKGRVSESTDEGTGGGSRSTDSTGSRKRGSSSVTFDPETSGANENKKDEKKRRKLLEPRDAESKNAFTPISKRTRRNRKPMR</sequence>
<dbReference type="GO" id="GO:0051231">
    <property type="term" value="P:spindle elongation"/>
    <property type="evidence" value="ECO:0007669"/>
    <property type="project" value="TreeGrafter"/>
</dbReference>
<evidence type="ECO:0000256" key="11">
    <source>
        <dbReference type="SAM" id="Coils"/>
    </source>
</evidence>
<evidence type="ECO:0000256" key="4">
    <source>
        <dbReference type="ARBA" id="ARBA00022701"/>
    </source>
</evidence>
<evidence type="ECO:0000256" key="6">
    <source>
        <dbReference type="ARBA" id="ARBA00022840"/>
    </source>
</evidence>
<evidence type="ECO:0000256" key="1">
    <source>
        <dbReference type="ARBA" id="ARBA00004186"/>
    </source>
</evidence>
<evidence type="ECO:0000256" key="5">
    <source>
        <dbReference type="ARBA" id="ARBA00022741"/>
    </source>
</evidence>
<comment type="subcellular location">
    <subcellularLocation>
        <location evidence="1">Cytoplasm</location>
        <location evidence="1">Cytoskeleton</location>
        <location evidence="1">Spindle</location>
    </subcellularLocation>
</comment>
<dbReference type="SMART" id="SM00129">
    <property type="entry name" value="KISc"/>
    <property type="match status" value="1"/>
</dbReference>
<feature type="compositionally biased region" description="Polar residues" evidence="12">
    <location>
        <begin position="1"/>
        <end position="21"/>
    </location>
</feature>
<evidence type="ECO:0000259" key="13">
    <source>
        <dbReference type="PROSITE" id="PS50067"/>
    </source>
</evidence>
<comment type="similarity">
    <text evidence="10">Belongs to the TRAFAC class myosin-kinesin ATPase superfamily. Kinesin family.</text>
</comment>
<feature type="compositionally biased region" description="Basic residues" evidence="12">
    <location>
        <begin position="1085"/>
        <end position="1095"/>
    </location>
</feature>
<dbReference type="GO" id="GO:0008017">
    <property type="term" value="F:microtubule binding"/>
    <property type="evidence" value="ECO:0007669"/>
    <property type="project" value="InterPro"/>
</dbReference>
<gene>
    <name evidence="14" type="ORF">EGYM00392_LOCUS27248</name>
    <name evidence="15" type="ORF">EGYM00392_LOCUS27249</name>
</gene>
<evidence type="ECO:0000256" key="8">
    <source>
        <dbReference type="ARBA" id="ARBA00023175"/>
    </source>
</evidence>
<evidence type="ECO:0000256" key="7">
    <source>
        <dbReference type="ARBA" id="ARBA00023054"/>
    </source>
</evidence>
<dbReference type="GO" id="GO:0072686">
    <property type="term" value="C:mitotic spindle"/>
    <property type="evidence" value="ECO:0007669"/>
    <property type="project" value="TreeGrafter"/>
</dbReference>
<feature type="region of interest" description="Disordered" evidence="12">
    <location>
        <begin position="858"/>
        <end position="1095"/>
    </location>
</feature>
<protein>
    <recommendedName>
        <fullName evidence="13">Kinesin motor domain-containing protein</fullName>
    </recommendedName>
</protein>
<evidence type="ECO:0000256" key="12">
    <source>
        <dbReference type="SAM" id="MobiDB-lite"/>
    </source>
</evidence>
<dbReference type="EMBL" id="HBGA01073021">
    <property type="protein sequence ID" value="CAD9016140.1"/>
    <property type="molecule type" value="Transcribed_RNA"/>
</dbReference>
<feature type="coiled-coil region" evidence="11">
    <location>
        <begin position="473"/>
        <end position="505"/>
    </location>
</feature>
<keyword evidence="8 10" id="KW-0505">Motor protein</keyword>